<dbReference type="SUPFAM" id="SSF53756">
    <property type="entry name" value="UDP-Glycosyltransferase/glycogen phosphorylase"/>
    <property type="match status" value="1"/>
</dbReference>
<sequence>MVPRQSSSPRRDALPRAGDRAAKSLDGLSPSLDRQCRSRPSQQRLLADVRPAGLDRRVPPASAGAIMRAPVICIITPGPLGSTPRVVKEAEALVGAGFRVRVISTRTLDSVEPRDHSILASARFDSERIDLRSRFRWRLRRCAQIGARLVHDISGSAADYAFRPATAPLMAAALRAPADLYIAHYPAALPAAARAARRHGVRYAYDAEDFHPGDWPVDRAYDGERRYLRAIETRYLRGCAHVTAAAPMIADAYANAYRIPRPTVVLNLFPRDRAPDAPTERGSASPGPSLYWFSQMIGPARGLECAVRAIGCARTRPHLYLRGNPVPGFVDELRRIAGEVGAADRLHVLEPDLPERMERLSAAYDLGLCGEPGLSPNNALLLSNKLFTFLVAGLPPILSDTPAQAAIAAEIGAADRVYRRDSHEALATMLDRLLGDPAALARARAEAHRLGRERFNWETERERLVELVRMSTAQIVEPQKETAHA</sequence>
<accession>A0A2D2D6B5</accession>
<organism evidence="3 4">
    <name type="scientific">Methylosinus trichosporium (strain ATCC 35070 / NCIMB 11131 / UNIQEM 75 / OB3b)</name>
    <dbReference type="NCBI Taxonomy" id="595536"/>
    <lineage>
        <taxon>Bacteria</taxon>
        <taxon>Pseudomonadati</taxon>
        <taxon>Pseudomonadota</taxon>
        <taxon>Alphaproteobacteria</taxon>
        <taxon>Hyphomicrobiales</taxon>
        <taxon>Methylocystaceae</taxon>
        <taxon>Methylosinus</taxon>
    </lineage>
</organism>
<dbReference type="AlphaFoldDB" id="A0A2D2D6B5"/>
<dbReference type="KEGG" id="mtw:CQW49_19935"/>
<feature type="compositionally biased region" description="Basic and acidic residues" evidence="1">
    <location>
        <begin position="9"/>
        <end position="23"/>
    </location>
</feature>
<keyword evidence="4" id="KW-1185">Reference proteome</keyword>
<dbReference type="InterPro" id="IPR028098">
    <property type="entry name" value="Glyco_trans_4-like_N"/>
</dbReference>
<name>A0A2D2D6B5_METT3</name>
<dbReference type="GO" id="GO:0016757">
    <property type="term" value="F:glycosyltransferase activity"/>
    <property type="evidence" value="ECO:0007669"/>
    <property type="project" value="UniProtKB-ARBA"/>
</dbReference>
<gene>
    <name evidence="3" type="ORF">CQW49_19935</name>
</gene>
<protein>
    <recommendedName>
        <fullName evidence="2">Glycosyltransferase subfamily 4-like N-terminal domain-containing protein</fullName>
    </recommendedName>
</protein>
<feature type="domain" description="Glycosyltransferase subfamily 4-like N-terminal" evidence="2">
    <location>
        <begin position="81"/>
        <end position="265"/>
    </location>
</feature>
<evidence type="ECO:0000256" key="1">
    <source>
        <dbReference type="SAM" id="MobiDB-lite"/>
    </source>
</evidence>
<dbReference type="EMBL" id="CP023737">
    <property type="protein sequence ID" value="ATQ70513.1"/>
    <property type="molecule type" value="Genomic_DNA"/>
</dbReference>
<evidence type="ECO:0000259" key="2">
    <source>
        <dbReference type="Pfam" id="PF13579"/>
    </source>
</evidence>
<dbReference type="Gene3D" id="3.40.50.2000">
    <property type="entry name" value="Glycogen Phosphorylase B"/>
    <property type="match status" value="2"/>
</dbReference>
<proteinExistence type="predicted"/>
<dbReference type="STRING" id="595536.GCA_000178815_01206"/>
<feature type="region of interest" description="Disordered" evidence="1">
    <location>
        <begin position="1"/>
        <end position="52"/>
    </location>
</feature>
<dbReference type="Proteomes" id="UP000230709">
    <property type="component" value="Chromosome"/>
</dbReference>
<evidence type="ECO:0000313" key="3">
    <source>
        <dbReference type="EMBL" id="ATQ70513.1"/>
    </source>
</evidence>
<reference evidence="4" key="1">
    <citation type="submission" date="2017-10" db="EMBL/GenBank/DDBJ databases">
        <title>Completed PacBio SMRT sequence of Methylosinus trichosporium OB3b reveals presence of a third large plasmid.</title>
        <authorList>
            <person name="Charles T.C."/>
            <person name="Lynch M.D.J."/>
            <person name="Heil J.R."/>
            <person name="Cheng J."/>
        </authorList>
    </citation>
    <scope>NUCLEOTIDE SEQUENCE [LARGE SCALE GENOMIC DNA]</scope>
    <source>
        <strain evidence="4">OB3b</strain>
    </source>
</reference>
<dbReference type="Pfam" id="PF13579">
    <property type="entry name" value="Glyco_trans_4_4"/>
    <property type="match status" value="1"/>
</dbReference>
<evidence type="ECO:0000313" key="4">
    <source>
        <dbReference type="Proteomes" id="UP000230709"/>
    </source>
</evidence>